<reference evidence="3 4" key="1">
    <citation type="submission" date="2015-11" db="EMBL/GenBank/DDBJ databases">
        <authorList>
            <person name="Zhang Y."/>
            <person name="Guo Z."/>
        </authorList>
    </citation>
    <scope>NUCLEOTIDE SEQUENCE [LARGE SCALE GENOMIC DNA]</scope>
    <source>
        <strain evidence="3">JGI-4</strain>
    </source>
</reference>
<dbReference type="AlphaFoldDB" id="A0A0P1L8T6"/>
<dbReference type="RefSeq" id="WP_075426148.1">
    <property type="nucleotide sequence ID" value="NZ_CZVJ01000009.1"/>
</dbReference>
<evidence type="ECO:0000256" key="1">
    <source>
        <dbReference type="SAM" id="SignalP"/>
    </source>
</evidence>
<dbReference type="InterPro" id="IPR045741">
    <property type="entry name" value="PorV"/>
</dbReference>
<accession>A0A0P1LQT5</accession>
<accession>A0A0P1MAH6</accession>
<dbReference type="OrthoDB" id="9807473at2"/>
<organism evidence="3 4">
    <name type="scientific">Candidatus Kryptonium thompsonii</name>
    <dbReference type="NCBI Taxonomy" id="1633631"/>
    <lineage>
        <taxon>Bacteria</taxon>
        <taxon>Pseudomonadati</taxon>
        <taxon>Candidatus Kryptoniota</taxon>
        <taxon>Candidatus Kryptonium</taxon>
    </lineage>
</organism>
<dbReference type="STRING" id="1633631.GCA_001442925_00148"/>
<dbReference type="Proteomes" id="UP000182011">
    <property type="component" value="Unassembled WGS sequence"/>
</dbReference>
<accession>A0A0P1NUY5</accession>
<feature type="domain" description="Type IX secretion system protein PorV" evidence="2">
    <location>
        <begin position="22"/>
        <end position="204"/>
    </location>
</feature>
<name>A0A0P1L8T6_9BACT</name>
<proteinExistence type="predicted"/>
<accession>A0A0P1L8T6</accession>
<accession>A0A0S4MU84</accession>
<feature type="signal peptide" evidence="1">
    <location>
        <begin position="1"/>
        <end position="21"/>
    </location>
</feature>
<dbReference type="NCBIfam" id="NF033709">
    <property type="entry name" value="PorV_fam"/>
    <property type="match status" value="1"/>
</dbReference>
<protein>
    <recommendedName>
        <fullName evidence="2">Type IX secretion system protein PorV domain-containing protein</fullName>
    </recommendedName>
</protein>
<accession>A0A0P1LJV4</accession>
<dbReference type="SUPFAM" id="SSF56935">
    <property type="entry name" value="Porins"/>
    <property type="match status" value="1"/>
</dbReference>
<dbReference type="Pfam" id="PF19572">
    <property type="entry name" value="PorV"/>
    <property type="match status" value="1"/>
</dbReference>
<keyword evidence="1" id="KW-0732">Signal</keyword>
<accession>A0A0N7MW97</accession>
<feature type="chain" id="PRO_5010175741" description="Type IX secretion system protein PorV domain-containing protein" evidence="1">
    <location>
        <begin position="22"/>
        <end position="340"/>
    </location>
</feature>
<evidence type="ECO:0000313" key="4">
    <source>
        <dbReference type="Proteomes" id="UP000182011"/>
    </source>
</evidence>
<evidence type="ECO:0000313" key="3">
    <source>
        <dbReference type="EMBL" id="CUU00973.1"/>
    </source>
</evidence>
<accession>A0A0P1LEX7</accession>
<evidence type="ECO:0000259" key="2">
    <source>
        <dbReference type="Pfam" id="PF19572"/>
    </source>
</evidence>
<dbReference type="EMBL" id="FAOP01000001">
    <property type="protein sequence ID" value="CUU00973.1"/>
    <property type="molecule type" value="Genomic_DNA"/>
</dbReference>
<sequence length="340" mass="36867">MRKNYLIIALVILLGSIQAFSQSKAGTSAAPELTIPIGARYTAMGGASGVLADGVEAITWNPSGVDWLVGNGQAIFSYRKYIADIGVNYLALVGKFGFGSVGLSLRSFDLGDIPVTTEFHPDGTGEIISPNFFVVGVTYSKKLSDRVSVGANFNFVSESFGRVSANGFAFDAGVQYRNMLNIPGLQLGVVVKNIGPTMKYGGSGLWVQAQVPGSERGVTFYKVEAASFPMPTSFEIGLGYSYSIGEINNFFLTGTYQANNFYAIDAYKFGFEYSFRNIFFVRAGYNYSKTGDISSIWHHYTLGAGINTEALIGLKVTFDYAYVPVTYFTANHLFNLKVGF</sequence>
<gene>
    <name evidence="3" type="ORF">JGI4_00148</name>
</gene>
<dbReference type="Gene3D" id="2.40.160.60">
    <property type="entry name" value="Outer membrane protein transport protein (OMPP1/FadL/TodX)"/>
    <property type="match status" value="1"/>
</dbReference>